<sequence length="152" mass="17479">MIDRVSNDFTVTLYHSRFKTGRKVEIIIKEEGMEIYWNGVLGRRKKMGMFVWDERKRGRWVVRMDFIFRENWWISRSDDDDPRGGRNRWEVIIGGGYGIAGKNGGVGIHFHKSYLGLLIGRDVGGSEGFDRVATRNHLPWSVAEGGAGSFRL</sequence>
<dbReference type="AlphaFoldDB" id="A0AA35YRP6"/>
<proteinExistence type="predicted"/>
<keyword evidence="2" id="KW-1185">Reference proteome</keyword>
<evidence type="ECO:0000313" key="1">
    <source>
        <dbReference type="EMBL" id="CAI9278881.1"/>
    </source>
</evidence>
<organism evidence="1 2">
    <name type="scientific">Lactuca saligna</name>
    <name type="common">Willowleaf lettuce</name>
    <dbReference type="NCBI Taxonomy" id="75948"/>
    <lineage>
        <taxon>Eukaryota</taxon>
        <taxon>Viridiplantae</taxon>
        <taxon>Streptophyta</taxon>
        <taxon>Embryophyta</taxon>
        <taxon>Tracheophyta</taxon>
        <taxon>Spermatophyta</taxon>
        <taxon>Magnoliopsida</taxon>
        <taxon>eudicotyledons</taxon>
        <taxon>Gunneridae</taxon>
        <taxon>Pentapetalae</taxon>
        <taxon>asterids</taxon>
        <taxon>campanulids</taxon>
        <taxon>Asterales</taxon>
        <taxon>Asteraceae</taxon>
        <taxon>Cichorioideae</taxon>
        <taxon>Cichorieae</taxon>
        <taxon>Lactucinae</taxon>
        <taxon>Lactuca</taxon>
    </lineage>
</organism>
<dbReference type="EMBL" id="OX465080">
    <property type="protein sequence ID" value="CAI9278881.1"/>
    <property type="molecule type" value="Genomic_DNA"/>
</dbReference>
<protein>
    <submittedName>
        <fullName evidence="1">Uncharacterized protein</fullName>
    </submittedName>
</protein>
<evidence type="ECO:0000313" key="2">
    <source>
        <dbReference type="Proteomes" id="UP001177003"/>
    </source>
</evidence>
<name>A0AA35YRP6_LACSI</name>
<dbReference type="Proteomes" id="UP001177003">
    <property type="component" value="Chromosome 4"/>
</dbReference>
<reference evidence="1" key="1">
    <citation type="submission" date="2023-04" db="EMBL/GenBank/DDBJ databases">
        <authorList>
            <person name="Vijverberg K."/>
            <person name="Xiong W."/>
            <person name="Schranz E."/>
        </authorList>
    </citation>
    <scope>NUCLEOTIDE SEQUENCE</scope>
</reference>
<gene>
    <name evidence="1" type="ORF">LSALG_LOCUS18711</name>
</gene>
<accession>A0AA35YRP6</accession>